<accession>K9UHL5</accession>
<dbReference type="HOGENOM" id="CLU_1567904_0_0_3"/>
<protein>
    <submittedName>
        <fullName evidence="1">Uncharacterized protein</fullName>
    </submittedName>
</protein>
<dbReference type="InterPro" id="IPR046689">
    <property type="entry name" value="DUF6559"/>
</dbReference>
<dbReference type="Proteomes" id="UP000010366">
    <property type="component" value="Chromosome"/>
</dbReference>
<dbReference type="EMBL" id="CP003600">
    <property type="protein sequence ID" value="AFY94607.1"/>
    <property type="molecule type" value="Genomic_DNA"/>
</dbReference>
<dbReference type="STRING" id="1173020.Cha6605_3624"/>
<dbReference type="AlphaFoldDB" id="K9UHL5"/>
<dbReference type="Pfam" id="PF20196">
    <property type="entry name" value="DUF6559"/>
    <property type="match status" value="1"/>
</dbReference>
<proteinExistence type="predicted"/>
<evidence type="ECO:0000313" key="2">
    <source>
        <dbReference type="Proteomes" id="UP000010366"/>
    </source>
</evidence>
<gene>
    <name evidence="1" type="ORF">Cha6605_3624</name>
</gene>
<reference evidence="1 2" key="1">
    <citation type="submission" date="2012-05" db="EMBL/GenBank/DDBJ databases">
        <title>Finished chromosome of genome of Chamaesiphon sp. PCC 6605.</title>
        <authorList>
            <consortium name="US DOE Joint Genome Institute"/>
            <person name="Gugger M."/>
            <person name="Coursin T."/>
            <person name="Rippka R."/>
            <person name="Tandeau De Marsac N."/>
            <person name="Huntemann M."/>
            <person name="Wei C.-L."/>
            <person name="Han J."/>
            <person name="Detter J.C."/>
            <person name="Han C."/>
            <person name="Tapia R."/>
            <person name="Chen A."/>
            <person name="Kyrpides N."/>
            <person name="Mavromatis K."/>
            <person name="Markowitz V."/>
            <person name="Szeto E."/>
            <person name="Ivanova N."/>
            <person name="Pagani I."/>
            <person name="Pati A."/>
            <person name="Goodwin L."/>
            <person name="Nordberg H.P."/>
            <person name="Cantor M.N."/>
            <person name="Hua S.X."/>
            <person name="Woyke T."/>
            <person name="Kerfeld C.A."/>
        </authorList>
    </citation>
    <scope>NUCLEOTIDE SEQUENCE [LARGE SCALE GENOMIC DNA]</scope>
    <source>
        <strain evidence="2">ATCC 27169 / PCC 6605</strain>
    </source>
</reference>
<organism evidence="1 2">
    <name type="scientific">Chamaesiphon minutus (strain ATCC 27169 / PCC 6605)</name>
    <dbReference type="NCBI Taxonomy" id="1173020"/>
    <lineage>
        <taxon>Bacteria</taxon>
        <taxon>Bacillati</taxon>
        <taxon>Cyanobacteriota</taxon>
        <taxon>Cyanophyceae</taxon>
        <taxon>Gomontiellales</taxon>
        <taxon>Chamaesiphonaceae</taxon>
        <taxon>Chamaesiphon</taxon>
    </lineage>
</organism>
<sequence length="170" mass="18933">MANIFQTALSTLVAKFEKPHKYRAIRVYARRIGRLLQAKYGKQETYTPIQVKTTIVEWGYTTNYDCFGLAMYCNELDFTEYHRASGESYNYAAMRGEIGNCLFGTNVDFSPSSLIDTDFSFDATGHHHDAGSHSHIDTHDLHHYGGSAELGHTHDNCGGHAGGDFGGGWD</sequence>
<name>K9UHL5_CHAP6</name>
<dbReference type="KEGG" id="cmp:Cha6605_3624"/>
<evidence type="ECO:0000313" key="1">
    <source>
        <dbReference type="EMBL" id="AFY94607.1"/>
    </source>
</evidence>
<dbReference type="eggNOG" id="ENOG5033JV3">
    <property type="taxonomic scope" value="Bacteria"/>
</dbReference>
<keyword evidence="2" id="KW-1185">Reference proteome</keyword>